<gene>
    <name evidence="1" type="primary">A04g505390.1_BraROA</name>
    <name evidence="1" type="ORF">IGI04_015677</name>
</gene>
<evidence type="ECO:0000313" key="2">
    <source>
        <dbReference type="Proteomes" id="UP000823674"/>
    </source>
</evidence>
<evidence type="ECO:0000313" key="1">
    <source>
        <dbReference type="EMBL" id="KAG5401070.1"/>
    </source>
</evidence>
<dbReference type="Proteomes" id="UP000823674">
    <property type="component" value="Chromosome A04"/>
</dbReference>
<evidence type="ECO:0008006" key="3">
    <source>
        <dbReference type="Google" id="ProtNLM"/>
    </source>
</evidence>
<comment type="caution">
    <text evidence="1">The sequence shown here is derived from an EMBL/GenBank/DDBJ whole genome shotgun (WGS) entry which is preliminary data.</text>
</comment>
<organism evidence="1 2">
    <name type="scientific">Brassica rapa subsp. trilocularis</name>
    <dbReference type="NCBI Taxonomy" id="1813537"/>
    <lineage>
        <taxon>Eukaryota</taxon>
        <taxon>Viridiplantae</taxon>
        <taxon>Streptophyta</taxon>
        <taxon>Embryophyta</taxon>
        <taxon>Tracheophyta</taxon>
        <taxon>Spermatophyta</taxon>
        <taxon>Magnoliopsida</taxon>
        <taxon>eudicotyledons</taxon>
        <taxon>Gunneridae</taxon>
        <taxon>Pentapetalae</taxon>
        <taxon>rosids</taxon>
        <taxon>malvids</taxon>
        <taxon>Brassicales</taxon>
        <taxon>Brassicaceae</taxon>
        <taxon>Brassiceae</taxon>
        <taxon>Brassica</taxon>
    </lineage>
</organism>
<name>A0ABQ7MQS3_BRACM</name>
<sequence length="78" mass="9146">MYGFMMILLMFLALSLLMMQSVEFLFLMTSMRLFKLVSMSGALEELLVLNKKILDIQLHELVSRHGAVTIYYLYLCQF</sequence>
<keyword evidence="2" id="KW-1185">Reference proteome</keyword>
<reference evidence="1 2" key="1">
    <citation type="submission" date="2021-03" db="EMBL/GenBank/DDBJ databases">
        <authorList>
            <person name="King G.J."/>
            <person name="Bancroft I."/>
            <person name="Baten A."/>
            <person name="Bloomfield J."/>
            <person name="Borpatragohain P."/>
            <person name="He Z."/>
            <person name="Irish N."/>
            <person name="Irwin J."/>
            <person name="Liu K."/>
            <person name="Mauleon R.P."/>
            <person name="Moore J."/>
            <person name="Morris R."/>
            <person name="Ostergaard L."/>
            <person name="Wang B."/>
            <person name="Wells R."/>
        </authorList>
    </citation>
    <scope>NUCLEOTIDE SEQUENCE [LARGE SCALE GENOMIC DNA]</scope>
    <source>
        <strain evidence="1">R-o-18</strain>
        <tissue evidence="1">Leaf</tissue>
    </source>
</reference>
<dbReference type="EMBL" id="JADBGQ010000004">
    <property type="protein sequence ID" value="KAG5401070.1"/>
    <property type="molecule type" value="Genomic_DNA"/>
</dbReference>
<accession>A0ABQ7MQS3</accession>
<protein>
    <recommendedName>
        <fullName evidence="3">Secreted protein</fullName>
    </recommendedName>
</protein>
<proteinExistence type="predicted"/>